<keyword evidence="1" id="KW-0812">Transmembrane</keyword>
<protein>
    <submittedName>
        <fullName evidence="2">Uncharacterized protein</fullName>
    </submittedName>
</protein>
<keyword evidence="1" id="KW-1133">Transmembrane helix</keyword>
<accession>A0ABU7X657</accession>
<proteinExistence type="predicted"/>
<feature type="transmembrane region" description="Helical" evidence="1">
    <location>
        <begin position="27"/>
        <end position="46"/>
    </location>
</feature>
<gene>
    <name evidence="2" type="ORF">RB636_39515</name>
</gene>
<name>A0ABU7X657_9ACTN</name>
<comment type="caution">
    <text evidence="2">The sequence shown here is derived from an EMBL/GenBank/DDBJ whole genome shotgun (WGS) entry which is preliminary data.</text>
</comment>
<keyword evidence="1" id="KW-0472">Membrane</keyword>
<sequence>MSVLWPLAGSTVFIGFAQDAYSAPGVLVLAGTVYGCAGALAGWLVGL</sequence>
<keyword evidence="3" id="KW-1185">Reference proteome</keyword>
<dbReference type="EMBL" id="JAVFKM010000040">
    <property type="protein sequence ID" value="MEF3119253.1"/>
    <property type="molecule type" value="Genomic_DNA"/>
</dbReference>
<dbReference type="RefSeq" id="WP_331790069.1">
    <property type="nucleotide sequence ID" value="NZ_JAVFKM010000040.1"/>
</dbReference>
<evidence type="ECO:0000256" key="1">
    <source>
        <dbReference type="SAM" id="Phobius"/>
    </source>
</evidence>
<reference evidence="2 3" key="1">
    <citation type="submission" date="2023-08" db="EMBL/GenBank/DDBJ databases">
        <authorList>
            <person name="Sharma P."/>
            <person name="Verma V."/>
            <person name="Mohan M.K."/>
            <person name="Dubey A.K."/>
        </authorList>
    </citation>
    <scope>NUCLEOTIDE SEQUENCE [LARGE SCALE GENOMIC DNA]</scope>
    <source>
        <strain evidence="2 3">ADP4</strain>
    </source>
</reference>
<evidence type="ECO:0000313" key="2">
    <source>
        <dbReference type="EMBL" id="MEF3119253.1"/>
    </source>
</evidence>
<dbReference type="Proteomes" id="UP001348265">
    <property type="component" value="Unassembled WGS sequence"/>
</dbReference>
<evidence type="ECO:0000313" key="3">
    <source>
        <dbReference type="Proteomes" id="UP001348265"/>
    </source>
</evidence>
<organism evidence="2 3">
    <name type="scientific">Streptomyces chrestomyceticus</name>
    <dbReference type="NCBI Taxonomy" id="68185"/>
    <lineage>
        <taxon>Bacteria</taxon>
        <taxon>Bacillati</taxon>
        <taxon>Actinomycetota</taxon>
        <taxon>Actinomycetes</taxon>
        <taxon>Kitasatosporales</taxon>
        <taxon>Streptomycetaceae</taxon>
        <taxon>Streptomyces</taxon>
    </lineage>
</organism>